<feature type="compositionally biased region" description="Basic and acidic residues" evidence="1">
    <location>
        <begin position="109"/>
        <end position="123"/>
    </location>
</feature>
<reference evidence="2" key="1">
    <citation type="submission" date="2019-08" db="EMBL/GenBank/DDBJ databases">
        <authorList>
            <person name="Kucharzyk K."/>
            <person name="Murdoch R.W."/>
            <person name="Higgins S."/>
            <person name="Loffler F."/>
        </authorList>
    </citation>
    <scope>NUCLEOTIDE SEQUENCE</scope>
</reference>
<proteinExistence type="predicted"/>
<dbReference type="AlphaFoldDB" id="A0A645B8H3"/>
<feature type="compositionally biased region" description="Basic residues" evidence="1">
    <location>
        <begin position="22"/>
        <end position="44"/>
    </location>
</feature>
<feature type="compositionally biased region" description="Basic and acidic residues" evidence="1">
    <location>
        <begin position="1"/>
        <end position="10"/>
    </location>
</feature>
<sequence length="164" mass="18214">MLHADEKPHQNESAQHQAPKPLARRTPNRAGRRRPAENHHRRPAHQLQHVERGKQQTALLSEGHFHGFHGAFPRPAADETGAEQQRAADDVADENGSHTPGKAQRGKKRAGENFRDGHRRAEPDQTVCGHGGFLLVHIIPLSPKPYYKKQETPIAGVSEEESGL</sequence>
<organism evidence="2">
    <name type="scientific">bioreactor metagenome</name>
    <dbReference type="NCBI Taxonomy" id="1076179"/>
    <lineage>
        <taxon>unclassified sequences</taxon>
        <taxon>metagenomes</taxon>
        <taxon>ecological metagenomes</taxon>
    </lineage>
</organism>
<protein>
    <submittedName>
        <fullName evidence="2">Uncharacterized protein</fullName>
    </submittedName>
</protein>
<feature type="region of interest" description="Disordered" evidence="1">
    <location>
        <begin position="1"/>
        <end position="129"/>
    </location>
</feature>
<gene>
    <name evidence="2" type="ORF">SDC9_108557</name>
</gene>
<evidence type="ECO:0000256" key="1">
    <source>
        <dbReference type="SAM" id="MobiDB-lite"/>
    </source>
</evidence>
<evidence type="ECO:0000313" key="2">
    <source>
        <dbReference type="EMBL" id="MPM61697.1"/>
    </source>
</evidence>
<comment type="caution">
    <text evidence="2">The sequence shown here is derived from an EMBL/GenBank/DDBJ whole genome shotgun (WGS) entry which is preliminary data.</text>
</comment>
<name>A0A645B8H3_9ZZZZ</name>
<accession>A0A645B8H3</accession>
<dbReference type="EMBL" id="VSSQ01018481">
    <property type="protein sequence ID" value="MPM61697.1"/>
    <property type="molecule type" value="Genomic_DNA"/>
</dbReference>